<proteinExistence type="predicted"/>
<gene>
    <name evidence="1" type="ordered locus">PEPE_0553</name>
</gene>
<dbReference type="KEGG" id="ppe:PEPE_0553"/>
<dbReference type="HOGENOM" id="CLU_3414876_0_0_9"/>
<dbReference type="AlphaFoldDB" id="Q03GN1"/>
<evidence type="ECO:0000313" key="1">
    <source>
        <dbReference type="EMBL" id="ABJ67641.1"/>
    </source>
</evidence>
<organism evidence="1 2">
    <name type="scientific">Pediococcus pentosaceus (strain ATCC 25745 / CCUG 21536 / LMG 10740 / 183-1w)</name>
    <dbReference type="NCBI Taxonomy" id="278197"/>
    <lineage>
        <taxon>Bacteria</taxon>
        <taxon>Bacillati</taxon>
        <taxon>Bacillota</taxon>
        <taxon>Bacilli</taxon>
        <taxon>Lactobacillales</taxon>
        <taxon>Lactobacillaceae</taxon>
        <taxon>Pediococcus</taxon>
    </lineage>
</organism>
<name>Q03GN1_PEDPA</name>
<evidence type="ECO:0000313" key="2">
    <source>
        <dbReference type="Proteomes" id="UP000000773"/>
    </source>
</evidence>
<dbReference type="Proteomes" id="UP000000773">
    <property type="component" value="Chromosome"/>
</dbReference>
<dbReference type="EMBL" id="CP000422">
    <property type="protein sequence ID" value="ABJ67641.1"/>
    <property type="molecule type" value="Genomic_DNA"/>
</dbReference>
<protein>
    <submittedName>
        <fullName evidence="1">Uncharacterized protein</fullName>
    </submittedName>
</protein>
<reference evidence="1 2" key="1">
    <citation type="journal article" date="2006" name="Proc. Natl. Acad. Sci. U.S.A.">
        <title>Comparative genomics of the lactic acid bacteria.</title>
        <authorList>
            <person name="Makarova K."/>
            <person name="Slesarev A."/>
            <person name="Wolf Y."/>
            <person name="Sorokin A."/>
            <person name="Mirkin B."/>
            <person name="Koonin E."/>
            <person name="Pavlov A."/>
            <person name="Pavlova N."/>
            <person name="Karamychev V."/>
            <person name="Polouchine N."/>
            <person name="Shakhova V."/>
            <person name="Grigoriev I."/>
            <person name="Lou Y."/>
            <person name="Rohksar D."/>
            <person name="Lucas S."/>
            <person name="Huang K."/>
            <person name="Goodstein D.M."/>
            <person name="Hawkins T."/>
            <person name="Plengvidhya V."/>
            <person name="Welker D."/>
            <person name="Hughes J."/>
            <person name="Goh Y."/>
            <person name="Benson A."/>
            <person name="Baldwin K."/>
            <person name="Lee J.H."/>
            <person name="Diaz-Muniz I."/>
            <person name="Dosti B."/>
            <person name="Smeianov V."/>
            <person name="Wechter W."/>
            <person name="Barabote R."/>
            <person name="Lorca G."/>
            <person name="Altermann E."/>
            <person name="Barrangou R."/>
            <person name="Ganesan B."/>
            <person name="Xie Y."/>
            <person name="Rawsthorne H."/>
            <person name="Tamir D."/>
            <person name="Parker C."/>
            <person name="Breidt F."/>
            <person name="Broadbent J."/>
            <person name="Hutkins R."/>
            <person name="O'Sullivan D."/>
            <person name="Steele J."/>
            <person name="Unlu G."/>
            <person name="Saier M."/>
            <person name="Klaenhammer T."/>
            <person name="Richardson P."/>
            <person name="Kozyavkin S."/>
            <person name="Weimer B."/>
            <person name="Mills D."/>
        </authorList>
    </citation>
    <scope>NUCLEOTIDE SEQUENCE [LARGE SCALE GENOMIC DNA]</scope>
    <source>
        <strain evidence="2">ATCC 25745 / CCUG 21536 / LMG 10740 / 183-1w</strain>
    </source>
</reference>
<sequence length="27" mass="3123">MVEGLNKLKTHSENMQNVFLVADYNNI</sequence>
<accession>Q03GN1</accession>